<keyword evidence="12" id="KW-1185">Reference proteome</keyword>
<dbReference type="Pfam" id="PF00704">
    <property type="entry name" value="Glyco_hydro_18"/>
    <property type="match status" value="1"/>
</dbReference>
<dbReference type="AlphaFoldDB" id="A0AA39QYL8"/>
<keyword evidence="8" id="KW-0624">Polysaccharide degradation</keyword>
<dbReference type="CDD" id="cd00035">
    <property type="entry name" value="ChtBD1"/>
    <property type="match status" value="1"/>
</dbReference>
<protein>
    <recommendedName>
        <fullName evidence="3">chitinase</fullName>
        <ecNumber evidence="3">3.2.1.14</ecNumber>
    </recommendedName>
</protein>
<dbReference type="InterPro" id="IPR001223">
    <property type="entry name" value="Glyco_hydro18_cat"/>
</dbReference>
<evidence type="ECO:0000256" key="2">
    <source>
        <dbReference type="ARBA" id="ARBA00008682"/>
    </source>
</evidence>
<evidence type="ECO:0000256" key="1">
    <source>
        <dbReference type="ARBA" id="ARBA00000822"/>
    </source>
</evidence>
<accession>A0AA39QYL8</accession>
<dbReference type="Gene3D" id="3.20.20.80">
    <property type="entry name" value="Glycosidases"/>
    <property type="match status" value="1"/>
</dbReference>
<evidence type="ECO:0000256" key="5">
    <source>
        <dbReference type="ARBA" id="ARBA00023024"/>
    </source>
</evidence>
<dbReference type="Gene3D" id="3.10.50.10">
    <property type="match status" value="1"/>
</dbReference>
<name>A0AA39QYL8_9LECA</name>
<proteinExistence type="inferred from homology"/>
<keyword evidence="4 9" id="KW-0378">Hydrolase</keyword>
<dbReference type="InterPro" id="IPR029070">
    <property type="entry name" value="Chitinase_insertion_sf"/>
</dbReference>
<dbReference type="SUPFAM" id="SSF51445">
    <property type="entry name" value="(Trans)glycosidases"/>
    <property type="match status" value="1"/>
</dbReference>
<keyword evidence="5" id="KW-0146">Chitin degradation</keyword>
<keyword evidence="6" id="KW-0119">Carbohydrate metabolism</keyword>
<comment type="caution">
    <text evidence="11">The sequence shown here is derived from an EMBL/GenBank/DDBJ whole genome shotgun (WGS) entry which is preliminary data.</text>
</comment>
<reference evidence="11" key="1">
    <citation type="submission" date="2023-03" db="EMBL/GenBank/DDBJ databases">
        <title>Complete genome of Cladonia borealis.</title>
        <authorList>
            <person name="Park H."/>
        </authorList>
    </citation>
    <scope>NUCLEOTIDE SEQUENCE</scope>
    <source>
        <strain evidence="11">ANT050790</strain>
    </source>
</reference>
<comment type="catalytic activity">
    <reaction evidence="1">
        <text>Random endo-hydrolysis of N-acetyl-beta-D-glucosaminide (1-&gt;4)-beta-linkages in chitin and chitodextrins.</text>
        <dbReference type="EC" id="3.2.1.14"/>
    </reaction>
</comment>
<dbReference type="SUPFAM" id="SSF54556">
    <property type="entry name" value="Chitinase insertion domain"/>
    <property type="match status" value="1"/>
</dbReference>
<evidence type="ECO:0000256" key="4">
    <source>
        <dbReference type="ARBA" id="ARBA00022801"/>
    </source>
</evidence>
<evidence type="ECO:0000313" key="12">
    <source>
        <dbReference type="Proteomes" id="UP001166286"/>
    </source>
</evidence>
<dbReference type="PANTHER" id="PTHR11177">
    <property type="entry name" value="CHITINASE"/>
    <property type="match status" value="1"/>
</dbReference>
<dbReference type="PROSITE" id="PS51910">
    <property type="entry name" value="GH18_2"/>
    <property type="match status" value="1"/>
</dbReference>
<evidence type="ECO:0000259" key="10">
    <source>
        <dbReference type="PROSITE" id="PS51910"/>
    </source>
</evidence>
<dbReference type="GO" id="GO:0000272">
    <property type="term" value="P:polysaccharide catabolic process"/>
    <property type="evidence" value="ECO:0007669"/>
    <property type="project" value="UniProtKB-KW"/>
</dbReference>
<dbReference type="GO" id="GO:0008061">
    <property type="term" value="F:chitin binding"/>
    <property type="evidence" value="ECO:0007669"/>
    <property type="project" value="InterPro"/>
</dbReference>
<dbReference type="InterPro" id="IPR017853">
    <property type="entry name" value="GH"/>
</dbReference>
<dbReference type="Proteomes" id="UP001166286">
    <property type="component" value="Unassembled WGS sequence"/>
</dbReference>
<dbReference type="EC" id="3.2.1.14" evidence="3"/>
<evidence type="ECO:0000256" key="3">
    <source>
        <dbReference type="ARBA" id="ARBA00012729"/>
    </source>
</evidence>
<dbReference type="InterPro" id="IPR050314">
    <property type="entry name" value="Glycosyl_Hydrlase_18"/>
</dbReference>
<dbReference type="GO" id="GO:0006032">
    <property type="term" value="P:chitin catabolic process"/>
    <property type="evidence" value="ECO:0007669"/>
    <property type="project" value="UniProtKB-KW"/>
</dbReference>
<feature type="domain" description="GH18" evidence="10">
    <location>
        <begin position="69"/>
        <end position="450"/>
    </location>
</feature>
<evidence type="ECO:0000313" key="11">
    <source>
        <dbReference type="EMBL" id="KAK0510216.1"/>
    </source>
</evidence>
<dbReference type="PROSITE" id="PS01095">
    <property type="entry name" value="GH18_1"/>
    <property type="match status" value="1"/>
</dbReference>
<evidence type="ECO:0000256" key="8">
    <source>
        <dbReference type="ARBA" id="ARBA00023326"/>
    </source>
</evidence>
<keyword evidence="7 9" id="KW-0326">Glycosidase</keyword>
<organism evidence="11 12">
    <name type="scientific">Cladonia borealis</name>
    <dbReference type="NCBI Taxonomy" id="184061"/>
    <lineage>
        <taxon>Eukaryota</taxon>
        <taxon>Fungi</taxon>
        <taxon>Dikarya</taxon>
        <taxon>Ascomycota</taxon>
        <taxon>Pezizomycotina</taxon>
        <taxon>Lecanoromycetes</taxon>
        <taxon>OSLEUM clade</taxon>
        <taxon>Lecanoromycetidae</taxon>
        <taxon>Lecanorales</taxon>
        <taxon>Lecanorineae</taxon>
        <taxon>Cladoniaceae</taxon>
        <taxon>Cladonia</taxon>
    </lineage>
</organism>
<gene>
    <name evidence="11" type="ORF">JMJ35_007610</name>
</gene>
<evidence type="ECO:0000256" key="7">
    <source>
        <dbReference type="ARBA" id="ARBA00023295"/>
    </source>
</evidence>
<dbReference type="EMBL" id="JAFEKC020000017">
    <property type="protein sequence ID" value="KAK0510216.1"/>
    <property type="molecule type" value="Genomic_DNA"/>
</dbReference>
<evidence type="ECO:0000256" key="6">
    <source>
        <dbReference type="ARBA" id="ARBA00023277"/>
    </source>
</evidence>
<comment type="similarity">
    <text evidence="2">Belongs to the glycosyl hydrolase 18 family. Chitinase class V subfamily.</text>
</comment>
<dbReference type="InterPro" id="IPR001579">
    <property type="entry name" value="Glyco_hydro_18_chit_AS"/>
</dbReference>
<dbReference type="GO" id="GO:0008843">
    <property type="term" value="F:endochitinase activity"/>
    <property type="evidence" value="ECO:0007669"/>
    <property type="project" value="UniProtKB-EC"/>
</dbReference>
<dbReference type="PANTHER" id="PTHR11177:SF397">
    <property type="entry name" value="CHITINASE"/>
    <property type="match status" value="1"/>
</dbReference>
<evidence type="ECO:0000256" key="9">
    <source>
        <dbReference type="RuleBase" id="RU000489"/>
    </source>
</evidence>
<dbReference type="InterPro" id="IPR011583">
    <property type="entry name" value="Chitinase_II/V-like_cat"/>
</dbReference>
<dbReference type="SMART" id="SM00636">
    <property type="entry name" value="Glyco_18"/>
    <property type="match status" value="1"/>
</dbReference>
<sequence>MEHAAEKVATAVMVPPTVALDGSRTAMQWPNFGFCGTTTDFCGIEGCQSNCILNPTPSGSGSSSSILQNKVIGYYESWSARLDCHKVTPTDLPLDALTHINFAFAYIDPDSLQVVTMDGSTPSSLFSDITNVKAIKEDLSIFVSIGGWSFSDNGTATQPLYGEIAADAGKRQTFADNVVHFMKQYGFDGLDIDWEYPGAPDRGGQEEDTENYVSLLQVLRQTFDRSGNKLGLSFTAPSSYWYLRWFDLANMIKYADWINLMSYDLHGVWDATDPIGSIVQGHTNLTEIKLATERFWRVHIPPEKIVMGFGFYGRSFTLADPGCSTPGCPFSGASNPGPCSATGGILAYYEIMNILNGATTGKKRGTISPTHDSVDAVNYFTFDNDQWVSYDDATTFKQKVDWANGVGLGGALIWASDLDDGKYTAHAGLLGRSIQSTPSLQNIDKALSAPQAVIQDLAGSNGQNCFAYKGDCVNLNDNKAMSEACGAGNTPVGWDDAGCGKKNCHCGKPICCPTNPAPKNCMWRGDNNGKGAGSDCSAQCAPGEVNIQGIGSSWGGGFLNDGNTNKCGRGRKVFCCPSPDFQQVTQGCSYAGCRKSCPTGTTSIFKKEGECFIGYKQYCCPDPVELTACHWVGGSGGEDCANAVCNSTELEIDRAQFGGSQTGGCSYKRTKAACCTVQKAPPKPASCSTNLCKALPGFCNNDNDDESANGYTKRDLALSRSTSSEHVHVLEERGGSETYRVDFGNDIIMHVIAIAYPAIGSLFGGPNAANILRQFFRLIPGYCTDTSIQTGNIGKGKKPSGLGGMQTEHPIDRQVMARFVQSSASGSLPSGAGSALPPIPQAFYTHYWDVPNTQLHARPAVGGPNGIQPLTPNDRVMEAFGSNNYLNPFMAVDA</sequence>